<proteinExistence type="predicted"/>
<organism evidence="2 3">
    <name type="scientific">Haloferula helveola</name>
    <dbReference type="NCBI Taxonomy" id="490095"/>
    <lineage>
        <taxon>Bacteria</taxon>
        <taxon>Pseudomonadati</taxon>
        <taxon>Verrucomicrobiota</taxon>
        <taxon>Verrucomicrobiia</taxon>
        <taxon>Verrucomicrobiales</taxon>
        <taxon>Verrucomicrobiaceae</taxon>
        <taxon>Haloferula</taxon>
    </lineage>
</organism>
<dbReference type="EMBL" id="AP024702">
    <property type="protein sequence ID" value="BCX47294.1"/>
    <property type="molecule type" value="Genomic_DNA"/>
</dbReference>
<protein>
    <submittedName>
        <fullName evidence="2">Rhs protein family toxin domain</fullName>
    </submittedName>
</protein>
<evidence type="ECO:0000313" key="3">
    <source>
        <dbReference type="Proteomes" id="UP001374893"/>
    </source>
</evidence>
<gene>
    <name evidence="2" type="ORF">HAHE_12020</name>
</gene>
<evidence type="ECO:0000256" key="1">
    <source>
        <dbReference type="SAM" id="MobiDB-lite"/>
    </source>
</evidence>
<feature type="compositionally biased region" description="Basic and acidic residues" evidence="1">
    <location>
        <begin position="244"/>
        <end position="255"/>
    </location>
</feature>
<feature type="region of interest" description="Disordered" evidence="1">
    <location>
        <begin position="244"/>
        <end position="270"/>
    </location>
</feature>
<dbReference type="RefSeq" id="WP_338689412.1">
    <property type="nucleotide sequence ID" value="NZ_AP024702.1"/>
</dbReference>
<reference evidence="2 3" key="1">
    <citation type="submission" date="2021-06" db="EMBL/GenBank/DDBJ databases">
        <title>Complete genome of Haloferula helveola possessing various polysaccharide degrading enzymes.</title>
        <authorList>
            <person name="Takami H."/>
            <person name="Huang C."/>
            <person name="Hamasaki K."/>
        </authorList>
    </citation>
    <scope>NUCLEOTIDE SEQUENCE [LARGE SCALE GENOMIC DNA]</scope>
    <source>
        <strain evidence="2 3">CN-1</strain>
    </source>
</reference>
<dbReference type="Gene3D" id="2.180.10.10">
    <property type="entry name" value="RHS repeat-associated core"/>
    <property type="match status" value="1"/>
</dbReference>
<sequence>MAFWSNVRLHDDPVPPVGRRRLNIYGFRYYHPELGRWASRDPIGERGGINLYGFVRNRATYRVDFFGLAEPGSKALPVPPKQGPWLPGAGFVTPREGPDDAPDIFPDSRLDSAYMVDMVLHEQSYERHCCCLYRNSRNLEPIGRDRINKRGSLMPSHETSVYMYVKEPEGGCGTLPRNIKVRILIVKSGTAGRSHRLLEGADGTVHAENFNYRYFDLCDKDASGLMSKTAQEVELDRIREDLNEEYERIESEHKNPGPFGTGDDFDEGDW</sequence>
<keyword evidence="3" id="KW-1185">Reference proteome</keyword>
<dbReference type="Proteomes" id="UP001374893">
    <property type="component" value="Chromosome"/>
</dbReference>
<dbReference type="InterPro" id="IPR022385">
    <property type="entry name" value="Rhs_assc_core"/>
</dbReference>
<evidence type="ECO:0000313" key="2">
    <source>
        <dbReference type="EMBL" id="BCX47294.1"/>
    </source>
</evidence>
<dbReference type="NCBIfam" id="TIGR03696">
    <property type="entry name" value="Rhs_assc_core"/>
    <property type="match status" value="1"/>
</dbReference>
<accession>A0ABN6H416</accession>
<name>A0ABN6H416_9BACT</name>